<dbReference type="InterPro" id="IPR037138">
    <property type="entry name" value="His_deacetylse_dom_sf"/>
</dbReference>
<evidence type="ECO:0000259" key="1">
    <source>
        <dbReference type="Pfam" id="PF00850"/>
    </source>
</evidence>
<accession>A0A381YPE7</accession>
<dbReference type="InterPro" id="IPR023801">
    <property type="entry name" value="His_deacetylse_dom"/>
</dbReference>
<reference evidence="2" key="1">
    <citation type="submission" date="2018-05" db="EMBL/GenBank/DDBJ databases">
        <authorList>
            <person name="Lanie J.A."/>
            <person name="Ng W.-L."/>
            <person name="Kazmierczak K.M."/>
            <person name="Andrzejewski T.M."/>
            <person name="Davidsen T.M."/>
            <person name="Wayne K.J."/>
            <person name="Tettelin H."/>
            <person name="Glass J.I."/>
            <person name="Rusch D."/>
            <person name="Podicherti R."/>
            <person name="Tsui H.-C.T."/>
            <person name="Winkler M.E."/>
        </authorList>
    </citation>
    <scope>NUCLEOTIDE SEQUENCE</scope>
</reference>
<dbReference type="Gene3D" id="3.40.800.20">
    <property type="entry name" value="Histone deacetylase domain"/>
    <property type="match status" value="1"/>
</dbReference>
<feature type="domain" description="Histone deacetylase" evidence="1">
    <location>
        <begin position="36"/>
        <end position="129"/>
    </location>
</feature>
<dbReference type="SUPFAM" id="SSF52768">
    <property type="entry name" value="Arginase/deacetylase"/>
    <property type="match status" value="1"/>
</dbReference>
<dbReference type="Pfam" id="PF00850">
    <property type="entry name" value="Hist_deacetyl"/>
    <property type="match status" value="1"/>
</dbReference>
<evidence type="ECO:0000313" key="2">
    <source>
        <dbReference type="EMBL" id="SVA78502.1"/>
    </source>
</evidence>
<dbReference type="InterPro" id="IPR023696">
    <property type="entry name" value="Ureohydrolase_dom_sf"/>
</dbReference>
<protein>
    <recommendedName>
        <fullName evidence="1">Histone deacetylase domain-containing protein</fullName>
    </recommendedName>
</protein>
<proteinExistence type="predicted"/>
<dbReference type="EMBL" id="UINC01018645">
    <property type="protein sequence ID" value="SVA78502.1"/>
    <property type="molecule type" value="Genomic_DNA"/>
</dbReference>
<organism evidence="2">
    <name type="scientific">marine metagenome</name>
    <dbReference type="NCBI Taxonomy" id="408172"/>
    <lineage>
        <taxon>unclassified sequences</taxon>
        <taxon>metagenomes</taxon>
        <taxon>ecological metagenomes</taxon>
    </lineage>
</organism>
<name>A0A381YPE7_9ZZZZ</name>
<sequence>MAPKTGFVWHELYMWHNTGNYAGVMPTGLTVQPYEHAENPETKRRFKNLMDVAGLTDQLIEISPRPATEQEVLMLHEPDYLERVKVLNETGGDAGVFTPMGVGSYDIALLSLGGVIELVDAVLDGRVDNG</sequence>
<dbReference type="AlphaFoldDB" id="A0A381YPE7"/>
<gene>
    <name evidence="2" type="ORF">METZ01_LOCUS131356</name>
</gene>
<feature type="non-terminal residue" evidence="2">
    <location>
        <position position="130"/>
    </location>
</feature>